<dbReference type="Pfam" id="PF13649">
    <property type="entry name" value="Methyltransf_25"/>
    <property type="match status" value="1"/>
</dbReference>
<reference evidence="2 3" key="1">
    <citation type="submission" date="2024-06" db="EMBL/GenBank/DDBJ databases">
        <title>The Natural Products Discovery Center: Release of the First 8490 Sequenced Strains for Exploring Actinobacteria Biosynthetic Diversity.</title>
        <authorList>
            <person name="Kalkreuter E."/>
            <person name="Kautsar S.A."/>
            <person name="Yang D."/>
            <person name="Bader C.D."/>
            <person name="Teijaro C.N."/>
            <person name="Fluegel L."/>
            <person name="Davis C.M."/>
            <person name="Simpson J.R."/>
            <person name="Lauterbach L."/>
            <person name="Steele A.D."/>
            <person name="Gui C."/>
            <person name="Meng S."/>
            <person name="Li G."/>
            <person name="Viehrig K."/>
            <person name="Ye F."/>
            <person name="Su P."/>
            <person name="Kiefer A.F."/>
            <person name="Nichols A."/>
            <person name="Cepeda A.J."/>
            <person name="Yan W."/>
            <person name="Fan B."/>
            <person name="Jiang Y."/>
            <person name="Adhikari A."/>
            <person name="Zheng C.-J."/>
            <person name="Schuster L."/>
            <person name="Cowan T.M."/>
            <person name="Smanski M.J."/>
            <person name="Chevrette M.G."/>
            <person name="De Carvalho L.P.S."/>
            <person name="Shen B."/>
        </authorList>
    </citation>
    <scope>NUCLEOTIDE SEQUENCE [LARGE SCALE GENOMIC DNA]</scope>
    <source>
        <strain evidence="2 3">NPDC048117</strain>
    </source>
</reference>
<organism evidence="2 3">
    <name type="scientific">Streptomyces chilikensis</name>
    <dbReference type="NCBI Taxonomy" id="1194079"/>
    <lineage>
        <taxon>Bacteria</taxon>
        <taxon>Bacillati</taxon>
        <taxon>Actinomycetota</taxon>
        <taxon>Actinomycetes</taxon>
        <taxon>Kitasatosporales</taxon>
        <taxon>Streptomycetaceae</taxon>
        <taxon>Streptomyces</taxon>
    </lineage>
</organism>
<dbReference type="EMBL" id="JBEZNA010000073">
    <property type="protein sequence ID" value="MEU9580380.1"/>
    <property type="molecule type" value="Genomic_DNA"/>
</dbReference>
<dbReference type="Proteomes" id="UP001551584">
    <property type="component" value="Unassembled WGS sequence"/>
</dbReference>
<dbReference type="GO" id="GO:0008168">
    <property type="term" value="F:methyltransferase activity"/>
    <property type="evidence" value="ECO:0007669"/>
    <property type="project" value="UniProtKB-KW"/>
</dbReference>
<evidence type="ECO:0000313" key="2">
    <source>
        <dbReference type="EMBL" id="MEU9580380.1"/>
    </source>
</evidence>
<proteinExistence type="predicted"/>
<dbReference type="RefSeq" id="WP_166029113.1">
    <property type="nucleotide sequence ID" value="NZ_JBEZNA010000073.1"/>
</dbReference>
<dbReference type="CDD" id="cd02440">
    <property type="entry name" value="AdoMet_MTases"/>
    <property type="match status" value="1"/>
</dbReference>
<keyword evidence="2" id="KW-0808">Transferase</keyword>
<name>A0ABV3EVY3_9ACTN</name>
<gene>
    <name evidence="2" type="ORF">AB0D95_24490</name>
</gene>
<dbReference type="GO" id="GO:0032259">
    <property type="term" value="P:methylation"/>
    <property type="evidence" value="ECO:0007669"/>
    <property type="project" value="UniProtKB-KW"/>
</dbReference>
<dbReference type="InterPro" id="IPR029063">
    <property type="entry name" value="SAM-dependent_MTases_sf"/>
</dbReference>
<comment type="caution">
    <text evidence="2">The sequence shown here is derived from an EMBL/GenBank/DDBJ whole genome shotgun (WGS) entry which is preliminary data.</text>
</comment>
<keyword evidence="3" id="KW-1185">Reference proteome</keyword>
<sequence>MSDTSPADTWQLSDTEVFSRYGNAFVPRRSEQTGAVCDLLEGIPVPHVLDLCCGEGRLSEEYLRRHPDARVTVLDRSPEMLAMAAERLEPFGGRYDRVQADIEDRAWRSGVTYGGVMTSLAVHHLDGEGKQVLYRDVHEMLAPGGVFVMADLVEPAGPAARKLAGDHWDEAVRRASEEQFGGDEAAVMFEKTEWNHYRLVGPDPVDKPSTVAEHLDWLREAGFVEVDLAWMYAGHALFTAKRKAD</sequence>
<evidence type="ECO:0000259" key="1">
    <source>
        <dbReference type="Pfam" id="PF13649"/>
    </source>
</evidence>
<feature type="domain" description="Methyltransferase" evidence="1">
    <location>
        <begin position="48"/>
        <end position="145"/>
    </location>
</feature>
<evidence type="ECO:0000313" key="3">
    <source>
        <dbReference type="Proteomes" id="UP001551584"/>
    </source>
</evidence>
<dbReference type="PANTHER" id="PTHR43464:SF94">
    <property type="entry name" value="MALONYL-[ACYL-CARRIER PROTEIN] O-METHYLTRANSFERASE"/>
    <property type="match status" value="1"/>
</dbReference>
<dbReference type="SUPFAM" id="SSF53335">
    <property type="entry name" value="S-adenosyl-L-methionine-dependent methyltransferases"/>
    <property type="match status" value="1"/>
</dbReference>
<keyword evidence="2" id="KW-0489">Methyltransferase</keyword>
<dbReference type="PANTHER" id="PTHR43464">
    <property type="entry name" value="METHYLTRANSFERASE"/>
    <property type="match status" value="1"/>
</dbReference>
<protein>
    <submittedName>
        <fullName evidence="2">Methyltransferase domain-containing protein</fullName>
    </submittedName>
</protein>
<dbReference type="Gene3D" id="3.40.50.150">
    <property type="entry name" value="Vaccinia Virus protein VP39"/>
    <property type="match status" value="1"/>
</dbReference>
<dbReference type="InterPro" id="IPR041698">
    <property type="entry name" value="Methyltransf_25"/>
</dbReference>
<accession>A0ABV3EVY3</accession>